<accession>A0AAD7TTP9</accession>
<dbReference type="SMART" id="SM00355">
    <property type="entry name" value="ZnF_C2H2"/>
    <property type="match status" value="2"/>
</dbReference>
<dbReference type="PROSITE" id="PS00028">
    <property type="entry name" value="ZINC_FINGER_C2H2_1"/>
    <property type="match status" value="1"/>
</dbReference>
<evidence type="ECO:0000313" key="5">
    <source>
        <dbReference type="Proteomes" id="UP001215151"/>
    </source>
</evidence>
<name>A0AAD7TTP9_9APHY</name>
<keyword evidence="1" id="KW-0863">Zinc-finger</keyword>
<evidence type="ECO:0000313" key="4">
    <source>
        <dbReference type="EMBL" id="KAJ8481910.1"/>
    </source>
</evidence>
<reference evidence="4" key="1">
    <citation type="submission" date="2022-11" db="EMBL/GenBank/DDBJ databases">
        <title>Genome Sequence of Cubamyces cubensis.</title>
        <authorList>
            <person name="Buettner E."/>
        </authorList>
    </citation>
    <scope>NUCLEOTIDE SEQUENCE</scope>
    <source>
        <strain evidence="4">MPL-01</strain>
    </source>
</reference>
<dbReference type="GO" id="GO:0008270">
    <property type="term" value="F:zinc ion binding"/>
    <property type="evidence" value="ECO:0007669"/>
    <property type="project" value="UniProtKB-KW"/>
</dbReference>
<keyword evidence="1" id="KW-0862">Zinc</keyword>
<feature type="compositionally biased region" description="Polar residues" evidence="2">
    <location>
        <begin position="260"/>
        <end position="274"/>
    </location>
</feature>
<protein>
    <recommendedName>
        <fullName evidence="3">C2H2-type domain-containing protein</fullName>
    </recommendedName>
</protein>
<dbReference type="Gene3D" id="3.30.160.60">
    <property type="entry name" value="Classic Zinc Finger"/>
    <property type="match status" value="1"/>
</dbReference>
<dbReference type="EMBL" id="JAPEVG010000126">
    <property type="protein sequence ID" value="KAJ8481910.1"/>
    <property type="molecule type" value="Genomic_DNA"/>
</dbReference>
<proteinExistence type="predicted"/>
<gene>
    <name evidence="4" type="ORF">ONZ51_g5688</name>
</gene>
<keyword evidence="1" id="KW-0479">Metal-binding</keyword>
<evidence type="ECO:0000256" key="2">
    <source>
        <dbReference type="SAM" id="MobiDB-lite"/>
    </source>
</evidence>
<evidence type="ECO:0000259" key="3">
    <source>
        <dbReference type="PROSITE" id="PS50157"/>
    </source>
</evidence>
<comment type="caution">
    <text evidence="4">The sequence shown here is derived from an EMBL/GenBank/DDBJ whole genome shotgun (WGS) entry which is preliminary data.</text>
</comment>
<organism evidence="4 5">
    <name type="scientific">Trametes cubensis</name>
    <dbReference type="NCBI Taxonomy" id="1111947"/>
    <lineage>
        <taxon>Eukaryota</taxon>
        <taxon>Fungi</taxon>
        <taxon>Dikarya</taxon>
        <taxon>Basidiomycota</taxon>
        <taxon>Agaricomycotina</taxon>
        <taxon>Agaricomycetes</taxon>
        <taxon>Polyporales</taxon>
        <taxon>Polyporaceae</taxon>
        <taxon>Trametes</taxon>
    </lineage>
</organism>
<dbReference type="InterPro" id="IPR013087">
    <property type="entry name" value="Znf_C2H2_type"/>
</dbReference>
<dbReference type="AlphaFoldDB" id="A0AAD7TTP9"/>
<keyword evidence="5" id="KW-1185">Reference proteome</keyword>
<evidence type="ECO:0000256" key="1">
    <source>
        <dbReference type="PROSITE-ProRule" id="PRU00042"/>
    </source>
</evidence>
<dbReference type="Proteomes" id="UP001215151">
    <property type="component" value="Unassembled WGS sequence"/>
</dbReference>
<dbReference type="PROSITE" id="PS50157">
    <property type="entry name" value="ZINC_FINGER_C2H2_2"/>
    <property type="match status" value="1"/>
</dbReference>
<sequence>MLNSMISNNIFVAMHDQDNPASFGTLGGPTLLTNAQSLPPGGAEYSDPILKATGPATACPSFVEFASSQEASAILELAYAHKYGPAASAAPHVGPRGYNDMQGVLQPPDDAIQPYMDVGLPPGAQYPPFVHPVPMAGTPYPPPIFGASNAPVAFDTSGCNLIYGGTGLLAEGVPVAFDPFGGSLPPPLLPYVPQPAQIPFHSTFSDASHGVETAWAQQSFGAGGDPDETPNPRPGDPYAQQRNDASLGFMDSVDRPHNSLAPSTPGNWSCQASNYPVMPTPDRSAFSGSESSSPSASASSPSTSAPSPSASATSFSASASSPSASSTSAGTDILPTPHPPLAGQNGYQDMSDRLIYEHSVIIHNQEYAVPTWIDDNNIKWYFCSHPGCNGRIREHRRNLLGHIREQHDPDRTRWQCHRCAKSFTRERDLRRHVKEDHSTHTH</sequence>
<feature type="region of interest" description="Disordered" evidence="2">
    <location>
        <begin position="218"/>
        <end position="346"/>
    </location>
</feature>
<feature type="domain" description="C2H2-type" evidence="3">
    <location>
        <begin position="414"/>
        <end position="442"/>
    </location>
</feature>
<feature type="compositionally biased region" description="Low complexity" evidence="2">
    <location>
        <begin position="284"/>
        <end position="331"/>
    </location>
</feature>